<sequence length="86" mass="9711">MQFDDRSEDEPIIDPYKKFVVEVYNVVMDGVINSFEKRFLSNSKIYADLSCLSPSNFNDIKNGLPTEALDVLVSKLIKFDSEVTAG</sequence>
<accession>A0AAV0Y8C6</accession>
<gene>
    <name evidence="1" type="ORF">MEUPH1_LOCUS30442</name>
</gene>
<name>A0AAV0Y8C6_9HEMI</name>
<dbReference type="Proteomes" id="UP001160148">
    <property type="component" value="Unassembled WGS sequence"/>
</dbReference>
<comment type="caution">
    <text evidence="1">The sequence shown here is derived from an EMBL/GenBank/DDBJ whole genome shotgun (WGS) entry which is preliminary data.</text>
</comment>
<evidence type="ECO:0000313" key="1">
    <source>
        <dbReference type="EMBL" id="CAI6377140.1"/>
    </source>
</evidence>
<dbReference type="EMBL" id="CARXXK010001654">
    <property type="protein sequence ID" value="CAI6377140.1"/>
    <property type="molecule type" value="Genomic_DNA"/>
</dbReference>
<keyword evidence="2" id="KW-1185">Reference proteome</keyword>
<protein>
    <submittedName>
        <fullName evidence="1">Uncharacterized protein</fullName>
    </submittedName>
</protein>
<proteinExistence type="predicted"/>
<reference evidence="1 2" key="1">
    <citation type="submission" date="2023-01" db="EMBL/GenBank/DDBJ databases">
        <authorList>
            <person name="Whitehead M."/>
        </authorList>
    </citation>
    <scope>NUCLEOTIDE SEQUENCE [LARGE SCALE GENOMIC DNA]</scope>
</reference>
<dbReference type="AlphaFoldDB" id="A0AAV0Y8C6"/>
<evidence type="ECO:0000313" key="2">
    <source>
        <dbReference type="Proteomes" id="UP001160148"/>
    </source>
</evidence>
<organism evidence="1 2">
    <name type="scientific">Macrosiphum euphorbiae</name>
    <name type="common">potato aphid</name>
    <dbReference type="NCBI Taxonomy" id="13131"/>
    <lineage>
        <taxon>Eukaryota</taxon>
        <taxon>Metazoa</taxon>
        <taxon>Ecdysozoa</taxon>
        <taxon>Arthropoda</taxon>
        <taxon>Hexapoda</taxon>
        <taxon>Insecta</taxon>
        <taxon>Pterygota</taxon>
        <taxon>Neoptera</taxon>
        <taxon>Paraneoptera</taxon>
        <taxon>Hemiptera</taxon>
        <taxon>Sternorrhyncha</taxon>
        <taxon>Aphidomorpha</taxon>
        <taxon>Aphidoidea</taxon>
        <taxon>Aphididae</taxon>
        <taxon>Macrosiphini</taxon>
        <taxon>Macrosiphum</taxon>
    </lineage>
</organism>